<dbReference type="CDD" id="cd09124">
    <property type="entry name" value="PLDc_like_TrmB_middle"/>
    <property type="match status" value="1"/>
</dbReference>
<feature type="domain" description="Transcription regulator TrmB N-terminal" evidence="1">
    <location>
        <begin position="10"/>
        <end position="72"/>
    </location>
</feature>
<dbReference type="InterPro" id="IPR002831">
    <property type="entry name" value="Tscrpt_reg_TrmB_N"/>
</dbReference>
<dbReference type="SUPFAM" id="SSF46785">
    <property type="entry name" value="Winged helix' DNA-binding domain"/>
    <property type="match status" value="1"/>
</dbReference>
<evidence type="ECO:0000259" key="2">
    <source>
        <dbReference type="Pfam" id="PF11495"/>
    </source>
</evidence>
<protein>
    <submittedName>
        <fullName evidence="3">TrmB family transcriptional regulator</fullName>
    </submittedName>
</protein>
<reference evidence="3 4" key="1">
    <citation type="submission" date="2021-03" db="EMBL/GenBank/DDBJ databases">
        <title>Caproiciproducens sp. nov. isolated from feces of cow.</title>
        <authorList>
            <person name="Choi J.-Y."/>
        </authorList>
    </citation>
    <scope>NUCLEOTIDE SEQUENCE [LARGE SCALE GENOMIC DNA]</scope>
    <source>
        <strain evidence="3 4">AGMB10547</strain>
    </source>
</reference>
<keyword evidence="4" id="KW-1185">Reference proteome</keyword>
<dbReference type="InterPro" id="IPR036388">
    <property type="entry name" value="WH-like_DNA-bd_sf"/>
</dbReference>
<accession>A0ABS7DLM8</accession>
<dbReference type="InterPro" id="IPR036390">
    <property type="entry name" value="WH_DNA-bd_sf"/>
</dbReference>
<dbReference type="SUPFAM" id="SSF56024">
    <property type="entry name" value="Phospholipase D/nuclease"/>
    <property type="match status" value="1"/>
</dbReference>
<organism evidence="3 4">
    <name type="scientific">Caproiciproducens faecalis</name>
    <dbReference type="NCBI Taxonomy" id="2820301"/>
    <lineage>
        <taxon>Bacteria</taxon>
        <taxon>Bacillati</taxon>
        <taxon>Bacillota</taxon>
        <taxon>Clostridia</taxon>
        <taxon>Eubacteriales</taxon>
        <taxon>Acutalibacteraceae</taxon>
        <taxon>Caproiciproducens</taxon>
    </lineage>
</organism>
<dbReference type="Pfam" id="PF01978">
    <property type="entry name" value="TrmB"/>
    <property type="match status" value="1"/>
</dbReference>
<dbReference type="Gene3D" id="3.30.870.10">
    <property type="entry name" value="Endonuclease Chain A"/>
    <property type="match status" value="1"/>
</dbReference>
<feature type="domain" description="Transcription regulator TrmB C-terminal" evidence="2">
    <location>
        <begin position="107"/>
        <end position="212"/>
    </location>
</feature>
<proteinExistence type="predicted"/>
<dbReference type="PANTHER" id="PTHR34293">
    <property type="entry name" value="HTH-TYPE TRANSCRIPTIONAL REGULATOR TRMBL2"/>
    <property type="match status" value="1"/>
</dbReference>
<evidence type="ECO:0000259" key="1">
    <source>
        <dbReference type="Pfam" id="PF01978"/>
    </source>
</evidence>
<dbReference type="PANTHER" id="PTHR34293:SF1">
    <property type="entry name" value="HTH-TYPE TRANSCRIPTIONAL REGULATOR TRMBL2"/>
    <property type="match status" value="1"/>
</dbReference>
<dbReference type="Proteomes" id="UP000719942">
    <property type="component" value="Unassembled WGS sequence"/>
</dbReference>
<sequence length="231" mass="25711">MDLVELLGYYNLTRQESALYLLLCSEGKLTGYEAAKASGISRSNTYTALAGLVEKGAALVEEDTATHYLPVPVGEFCSNRIRRMQEYRELLVKAAPERRETGEGYVTVKGESNIMDKMKNMMDTAKERIYLAVSEQTLLVLLPQLCSALRRGLKVVVITDPPFELEGALVYHAKTERHQIRLIVDSRSVLTGDIAAGSESTCLYSQKRNLIELFKEALKNEITLITVTKGS</sequence>
<dbReference type="RefSeq" id="WP_219964615.1">
    <property type="nucleotide sequence ID" value="NZ_JAGFNZ010000002.1"/>
</dbReference>
<dbReference type="InterPro" id="IPR021586">
    <property type="entry name" value="Tscrpt_reg_TrmB_C"/>
</dbReference>
<dbReference type="InterPro" id="IPR051797">
    <property type="entry name" value="TrmB-like"/>
</dbReference>
<dbReference type="Gene3D" id="1.10.10.10">
    <property type="entry name" value="Winged helix-like DNA-binding domain superfamily/Winged helix DNA-binding domain"/>
    <property type="match status" value="1"/>
</dbReference>
<comment type="caution">
    <text evidence="3">The sequence shown here is derived from an EMBL/GenBank/DDBJ whole genome shotgun (WGS) entry which is preliminary data.</text>
</comment>
<name>A0ABS7DLM8_9FIRM</name>
<dbReference type="Pfam" id="PF11495">
    <property type="entry name" value="Regulator_TrmB"/>
    <property type="match status" value="1"/>
</dbReference>
<evidence type="ECO:0000313" key="3">
    <source>
        <dbReference type="EMBL" id="MBW7572197.1"/>
    </source>
</evidence>
<evidence type="ECO:0000313" key="4">
    <source>
        <dbReference type="Proteomes" id="UP000719942"/>
    </source>
</evidence>
<dbReference type="EMBL" id="JAGFNZ010000002">
    <property type="protein sequence ID" value="MBW7572197.1"/>
    <property type="molecule type" value="Genomic_DNA"/>
</dbReference>
<gene>
    <name evidence="3" type="ORF">J5W02_05165</name>
</gene>